<protein>
    <recommendedName>
        <fullName evidence="19">Riboflavin biosynthesis protein RibBA</fullName>
    </recommendedName>
    <domain>
        <recommendedName>
            <fullName evidence="19">3,4-dihydroxy-2-butanone 4-phosphate synthase</fullName>
            <shortName evidence="19">DHBP synthase</shortName>
            <ecNumber evidence="19">4.1.99.12</ecNumber>
        </recommendedName>
    </domain>
    <domain>
        <recommendedName>
            <fullName evidence="19">GTP cyclohydrolase-2</fullName>
            <ecNumber evidence="19">3.5.4.25</ecNumber>
        </recommendedName>
        <alternativeName>
            <fullName evidence="19">GTP cyclohydrolase II</fullName>
        </alternativeName>
    </domain>
</protein>
<feature type="binding site" evidence="19">
    <location>
        <position position="165"/>
    </location>
    <ligand>
        <name>D-ribulose 5-phosphate</name>
        <dbReference type="ChEBI" id="CHEBI:58121"/>
    </ligand>
</feature>
<dbReference type="FunFam" id="3.40.50.10990:FF:000002">
    <property type="entry name" value="GTP cyclohydrolase-2"/>
    <property type="match status" value="1"/>
</dbReference>
<comment type="function">
    <text evidence="3 19">Catalyzes the conversion of D-ribulose 5-phosphate to formate and 3,4-dihydroxy-2-butanone 4-phosphate.</text>
</comment>
<keyword evidence="16 19" id="KW-0456">Lyase</keyword>
<comment type="similarity">
    <text evidence="6 19">In the N-terminal section; belongs to the DHBP synthase family.</text>
</comment>
<evidence type="ECO:0000256" key="2">
    <source>
        <dbReference type="ARBA" id="ARBA00001936"/>
    </source>
</evidence>
<dbReference type="Proteomes" id="UP000001803">
    <property type="component" value="Chromosome"/>
</dbReference>
<feature type="region of interest" description="DHBP synthase" evidence="19">
    <location>
        <begin position="1"/>
        <end position="202"/>
    </location>
</feature>
<dbReference type="NCBIfam" id="NF001591">
    <property type="entry name" value="PRK00393.1"/>
    <property type="match status" value="1"/>
</dbReference>
<evidence type="ECO:0000256" key="13">
    <source>
        <dbReference type="ARBA" id="ARBA00022842"/>
    </source>
</evidence>
<dbReference type="GO" id="GO:0008686">
    <property type="term" value="F:3,4-dihydroxy-2-butanone-4-phosphate synthase activity"/>
    <property type="evidence" value="ECO:0007669"/>
    <property type="project" value="UniProtKB-UniRule"/>
</dbReference>
<comment type="catalytic activity">
    <reaction evidence="18 19">
        <text>GTP + 4 H2O = 2,5-diamino-6-hydroxy-4-(5-phosphoribosylamino)-pyrimidine + formate + 2 phosphate + 3 H(+)</text>
        <dbReference type="Rhea" id="RHEA:23704"/>
        <dbReference type="ChEBI" id="CHEBI:15377"/>
        <dbReference type="ChEBI" id="CHEBI:15378"/>
        <dbReference type="ChEBI" id="CHEBI:15740"/>
        <dbReference type="ChEBI" id="CHEBI:37565"/>
        <dbReference type="ChEBI" id="CHEBI:43474"/>
        <dbReference type="ChEBI" id="CHEBI:58614"/>
        <dbReference type="EC" id="3.5.4.25"/>
    </reaction>
</comment>
<comment type="cofactor">
    <cofactor evidence="19">
        <name>Mg(2+)</name>
        <dbReference type="ChEBI" id="CHEBI:18420"/>
    </cofactor>
    <cofactor evidence="19">
        <name>Mn(2+)</name>
        <dbReference type="ChEBI" id="CHEBI:29035"/>
    </cofactor>
    <text evidence="19">Binds 2 divalent metal cations per subunit. Magnesium or manganese.</text>
</comment>
<keyword evidence="17 19" id="KW-0511">Multifunctional enzyme</keyword>
<keyword evidence="9 19" id="KW-0479">Metal-binding</keyword>
<feature type="binding site" evidence="19">
    <location>
        <begin position="141"/>
        <end position="145"/>
    </location>
    <ligand>
        <name>D-ribulose 5-phosphate</name>
        <dbReference type="ChEBI" id="CHEBI:58121"/>
    </ligand>
</feature>
<feature type="binding site" evidence="19">
    <location>
        <position position="144"/>
    </location>
    <ligand>
        <name>Mg(2+)</name>
        <dbReference type="ChEBI" id="CHEBI:18420"/>
        <label>2</label>
    </ligand>
</feature>
<keyword evidence="14 19" id="KW-0342">GTP-binding</keyword>
<dbReference type="GO" id="GO:0008270">
    <property type="term" value="F:zinc ion binding"/>
    <property type="evidence" value="ECO:0007669"/>
    <property type="project" value="UniProtKB-UniRule"/>
</dbReference>
<feature type="region of interest" description="GTP cyclohydrolase II" evidence="19">
    <location>
        <begin position="203"/>
        <end position="399"/>
    </location>
</feature>
<feature type="binding site" evidence="19">
    <location>
        <begin position="253"/>
        <end position="257"/>
    </location>
    <ligand>
        <name>GTP</name>
        <dbReference type="ChEBI" id="CHEBI:37565"/>
    </ligand>
</feature>
<keyword evidence="15 19" id="KW-0464">Manganese</keyword>
<evidence type="ECO:0000256" key="5">
    <source>
        <dbReference type="ARBA" id="ARBA00004904"/>
    </source>
</evidence>
<feature type="binding site" evidence="19">
    <location>
        <begin position="296"/>
        <end position="298"/>
    </location>
    <ligand>
        <name>GTP</name>
        <dbReference type="ChEBI" id="CHEBI:37565"/>
    </ligand>
</feature>
<dbReference type="FunFam" id="3.90.870.10:FF:000001">
    <property type="entry name" value="Riboflavin biosynthesis protein RibBA"/>
    <property type="match status" value="1"/>
</dbReference>
<evidence type="ECO:0000256" key="4">
    <source>
        <dbReference type="ARBA" id="ARBA00004853"/>
    </source>
</evidence>
<name>A0A3B6VCJ9_BRAHW</name>
<keyword evidence="22" id="KW-1185">Reference proteome</keyword>
<dbReference type="PANTHER" id="PTHR21327:SF18">
    <property type="entry name" value="3,4-DIHYDROXY-2-BUTANONE 4-PHOSPHATE SYNTHASE"/>
    <property type="match status" value="1"/>
</dbReference>
<keyword evidence="11 19" id="KW-0378">Hydrolase</keyword>
<dbReference type="NCBIfam" id="TIGR00505">
    <property type="entry name" value="ribA"/>
    <property type="match status" value="1"/>
</dbReference>
<evidence type="ECO:0000256" key="11">
    <source>
        <dbReference type="ARBA" id="ARBA00022801"/>
    </source>
</evidence>
<comment type="pathway">
    <text evidence="4 19">Cofactor biosynthesis; riboflavin biosynthesis; 5-amino-6-(D-ribitylamino)uracil from GTP: step 1/4.</text>
</comment>
<organism evidence="21 22">
    <name type="scientific">Brachyspira hyodysenteriae (strain ATCC 49526 / WA1)</name>
    <dbReference type="NCBI Taxonomy" id="565034"/>
    <lineage>
        <taxon>Bacteria</taxon>
        <taxon>Pseudomonadati</taxon>
        <taxon>Spirochaetota</taxon>
        <taxon>Spirochaetia</taxon>
        <taxon>Brachyspirales</taxon>
        <taxon>Brachyspiraceae</taxon>
        <taxon>Brachyspira</taxon>
    </lineage>
</organism>
<dbReference type="UniPathway" id="UPA00275">
    <property type="reaction ID" value="UER00399"/>
</dbReference>
<comment type="catalytic activity">
    <reaction evidence="1 19">
        <text>D-ribulose 5-phosphate = (2S)-2-hydroxy-3-oxobutyl phosphate + formate + H(+)</text>
        <dbReference type="Rhea" id="RHEA:18457"/>
        <dbReference type="ChEBI" id="CHEBI:15378"/>
        <dbReference type="ChEBI" id="CHEBI:15740"/>
        <dbReference type="ChEBI" id="CHEBI:58121"/>
        <dbReference type="ChEBI" id="CHEBI:58830"/>
        <dbReference type="EC" id="4.1.99.12"/>
    </reaction>
</comment>
<sequence>MENVYSTIDEALEDLRNGKIIVVSDDEDRENEGDLICAAEFATTENINFMATYAKGLICMPMSKEITNRLNLNQMVTKNTDNHETAFTVSIDHVETTTGISAVERSITALKVIDENAKPEDFRRPGHMFPLLAKEGGVLVRMGHTEATVDLMRLAGLKECGLCCEIMRDDGDMMRRDDLIDFAKKHNLKMITVSDLIDYRKKNEDLMELYAKAKMPTKYGEFEILTFVNKITKEHHVVLTMGDISSGEDVLCRVHSECLTGDALGSKRCDCGEQYDYAMRKIAEEGRGIMVYMRQEGRGIGLVNKLRAYELQDSGLDTVDANIALGFRDDMREYYEAYQMLKNLGVKSIKIMTNNPDKIKYLNNYGLEIKDRVPIQIEASEYDAFYLKTKKERMGHILD</sequence>
<evidence type="ECO:0000313" key="21">
    <source>
        <dbReference type="EMBL" id="ACN84487.1"/>
    </source>
</evidence>
<feature type="binding site" evidence="19">
    <location>
        <position position="318"/>
    </location>
    <ligand>
        <name>GTP</name>
        <dbReference type="ChEBI" id="CHEBI:37565"/>
    </ligand>
</feature>
<dbReference type="InterPro" id="IPR017945">
    <property type="entry name" value="DHBP_synth_RibB-like_a/b_dom"/>
</dbReference>
<comment type="pathway">
    <text evidence="5 19">Cofactor biosynthesis; riboflavin biosynthesis; 2-hydroxy-3-oxobutyl phosphate from D-ribulose 5-phosphate: step 1/1.</text>
</comment>
<reference evidence="21 22" key="1">
    <citation type="journal article" date="2009" name="PLoS ONE">
        <title>Genome sequence of the pathogenic intestinal spirochete Brachyspira hyodysenteriae reveals adaptations to its lifestyle in the porcine large intestine.</title>
        <authorList>
            <person name="Bellgard M.I."/>
            <person name="Wanchanthuek P."/>
            <person name="La T."/>
            <person name="Ryan K."/>
            <person name="Moolhuijzen P."/>
            <person name="Albertyn Z."/>
            <person name="Shaban B."/>
            <person name="Motro Y."/>
            <person name="Dunn D.S."/>
            <person name="Schibeci D."/>
            <person name="Hunter A."/>
            <person name="Barrero R."/>
            <person name="Phillips N.D."/>
            <person name="Hampson D.J."/>
        </authorList>
    </citation>
    <scope>NUCLEOTIDE SEQUENCE [LARGE SCALE GENOMIC DNA]</scope>
    <source>
        <strain evidence="22">ATCC 49526 / WA1</strain>
    </source>
</reference>
<dbReference type="Pfam" id="PF00926">
    <property type="entry name" value="DHBP_synthase"/>
    <property type="match status" value="1"/>
</dbReference>
<evidence type="ECO:0000313" key="22">
    <source>
        <dbReference type="Proteomes" id="UP000001803"/>
    </source>
</evidence>
<dbReference type="SUPFAM" id="SSF142695">
    <property type="entry name" value="RibA-like"/>
    <property type="match status" value="1"/>
</dbReference>
<feature type="domain" description="GTP cyclohydrolase II" evidence="20">
    <location>
        <begin position="211"/>
        <end position="374"/>
    </location>
</feature>
<keyword evidence="10 19" id="KW-0547">Nucleotide-binding</keyword>
<comment type="cofactor">
    <cofactor evidence="2">
        <name>Mn(2+)</name>
        <dbReference type="ChEBI" id="CHEBI:29035"/>
    </cofactor>
</comment>
<evidence type="ECO:0000256" key="10">
    <source>
        <dbReference type="ARBA" id="ARBA00022741"/>
    </source>
</evidence>
<dbReference type="InterPro" id="IPR036144">
    <property type="entry name" value="RibA-like_sf"/>
</dbReference>
<dbReference type="HAMAP" id="MF_00180">
    <property type="entry name" value="RibB"/>
    <property type="match status" value="1"/>
</dbReference>
<evidence type="ECO:0000256" key="9">
    <source>
        <dbReference type="ARBA" id="ARBA00022723"/>
    </source>
</evidence>
<feature type="binding site" evidence="19">
    <location>
        <position position="274"/>
    </location>
    <ligand>
        <name>GTP</name>
        <dbReference type="ChEBI" id="CHEBI:37565"/>
    </ligand>
</feature>
<proteinExistence type="inferred from homology"/>
<feature type="active site" description="Proton acceptor; for GTP cyclohydrolase activity" evidence="19">
    <location>
        <position position="330"/>
    </location>
</feature>
<dbReference type="InterPro" id="IPR016299">
    <property type="entry name" value="Riboflavin_synth_RibBA"/>
</dbReference>
<feature type="binding site" evidence="19">
    <location>
        <position position="353"/>
    </location>
    <ligand>
        <name>GTP</name>
        <dbReference type="ChEBI" id="CHEBI:37565"/>
    </ligand>
</feature>
<evidence type="ECO:0000256" key="17">
    <source>
        <dbReference type="ARBA" id="ARBA00023268"/>
    </source>
</evidence>
<keyword evidence="8 19" id="KW-0686">Riboflavin biosynthesis</keyword>
<dbReference type="GO" id="GO:0005525">
    <property type="term" value="F:GTP binding"/>
    <property type="evidence" value="ECO:0007669"/>
    <property type="project" value="UniProtKB-KW"/>
</dbReference>
<evidence type="ECO:0000256" key="6">
    <source>
        <dbReference type="ARBA" id="ARBA00005520"/>
    </source>
</evidence>
<dbReference type="InterPro" id="IPR032677">
    <property type="entry name" value="GTP_cyclohydro_II"/>
</dbReference>
<dbReference type="Gene3D" id="3.90.870.10">
    <property type="entry name" value="DHBP synthase"/>
    <property type="match status" value="1"/>
</dbReference>
<dbReference type="EC" id="3.5.4.25" evidence="19"/>
<feature type="binding site" evidence="19">
    <location>
        <position position="258"/>
    </location>
    <ligand>
        <name>Zn(2+)</name>
        <dbReference type="ChEBI" id="CHEBI:29105"/>
        <note>catalytic</note>
    </ligand>
</feature>
<evidence type="ECO:0000259" key="20">
    <source>
        <dbReference type="Pfam" id="PF00925"/>
    </source>
</evidence>
<dbReference type="PIRSF" id="PIRSF001259">
    <property type="entry name" value="RibA"/>
    <property type="match status" value="1"/>
</dbReference>
<feature type="binding site" evidence="19">
    <location>
        <position position="30"/>
    </location>
    <ligand>
        <name>Mg(2+)</name>
        <dbReference type="ChEBI" id="CHEBI:18420"/>
        <label>1</label>
    </ligand>
</feature>
<evidence type="ECO:0000256" key="1">
    <source>
        <dbReference type="ARBA" id="ARBA00000141"/>
    </source>
</evidence>
<feature type="binding site" evidence="19">
    <location>
        <position position="358"/>
    </location>
    <ligand>
        <name>GTP</name>
        <dbReference type="ChEBI" id="CHEBI:37565"/>
    </ligand>
</feature>
<dbReference type="GeneID" id="63963179"/>
<dbReference type="KEGG" id="bhy:BHWA1_02028"/>
<dbReference type="HAMAP" id="MF_01283">
    <property type="entry name" value="RibBA"/>
    <property type="match status" value="1"/>
</dbReference>
<feature type="site" description="Essential for DHBP synthase activity" evidence="19">
    <location>
        <position position="127"/>
    </location>
</feature>
<feature type="active site" description="Nucleophile; for GTP cyclohydrolase activity" evidence="19">
    <location>
        <position position="332"/>
    </location>
</feature>
<comment type="cofactor">
    <cofactor evidence="19">
        <name>Zn(2+)</name>
        <dbReference type="ChEBI" id="CHEBI:29105"/>
    </cofactor>
    <text evidence="19">Binds 1 zinc ion per subunit.</text>
</comment>
<keyword evidence="12 19" id="KW-0862">Zinc</keyword>
<dbReference type="SUPFAM" id="SSF55821">
    <property type="entry name" value="YrdC/RibB"/>
    <property type="match status" value="1"/>
</dbReference>
<dbReference type="Gene3D" id="3.40.50.10990">
    <property type="entry name" value="GTP cyclohydrolase II"/>
    <property type="match status" value="1"/>
</dbReference>
<dbReference type="GO" id="GO:0000287">
    <property type="term" value="F:magnesium ion binding"/>
    <property type="evidence" value="ECO:0007669"/>
    <property type="project" value="UniProtKB-UniRule"/>
</dbReference>
<comment type="function">
    <text evidence="19">Catalyzes the conversion of GTP to 2,5-diamino-6-ribosylamino-4(3H)-pyrimidinone 5'-phosphate (DARP), formate and pyrophosphate.</text>
</comment>
<gene>
    <name evidence="21" type="primary">ribAB</name>
    <name evidence="19" type="synonym">ribBA</name>
    <name evidence="21" type="ordered locus">BHWA1_02028</name>
</gene>
<dbReference type="InterPro" id="IPR000926">
    <property type="entry name" value="RibA"/>
</dbReference>
<evidence type="ECO:0000256" key="7">
    <source>
        <dbReference type="ARBA" id="ARBA00008976"/>
    </source>
</evidence>
<dbReference type="GO" id="GO:0009231">
    <property type="term" value="P:riboflavin biosynthetic process"/>
    <property type="evidence" value="ECO:0007669"/>
    <property type="project" value="UniProtKB-UniRule"/>
</dbReference>
<dbReference type="PANTHER" id="PTHR21327">
    <property type="entry name" value="GTP CYCLOHYDROLASE II-RELATED"/>
    <property type="match status" value="1"/>
</dbReference>
<feature type="binding site" evidence="19">
    <location>
        <position position="271"/>
    </location>
    <ligand>
        <name>Zn(2+)</name>
        <dbReference type="ChEBI" id="CHEBI:29105"/>
        <note>catalytic</note>
    </ligand>
</feature>
<dbReference type="CDD" id="cd00641">
    <property type="entry name" value="GTP_cyclohydro2"/>
    <property type="match status" value="1"/>
</dbReference>
<dbReference type="NCBIfam" id="TIGR00506">
    <property type="entry name" value="ribB"/>
    <property type="match status" value="1"/>
</dbReference>
<feature type="site" description="Essential for DHBP synthase activity" evidence="19">
    <location>
        <position position="165"/>
    </location>
</feature>
<accession>A0A3B6VCJ9</accession>
<dbReference type="InterPro" id="IPR000422">
    <property type="entry name" value="DHBP_synthase_RibB"/>
</dbReference>
<dbReference type="RefSeq" id="WP_012671526.1">
    <property type="nucleotide sequence ID" value="NC_012225.1"/>
</dbReference>
<feature type="binding site" evidence="19">
    <location>
        <begin position="29"/>
        <end position="30"/>
    </location>
    <ligand>
        <name>D-ribulose 5-phosphate</name>
        <dbReference type="ChEBI" id="CHEBI:58121"/>
    </ligand>
</feature>
<keyword evidence="13 19" id="KW-0460">Magnesium</keyword>
<dbReference type="EC" id="4.1.99.12" evidence="19"/>
<evidence type="ECO:0000256" key="15">
    <source>
        <dbReference type="ARBA" id="ARBA00023211"/>
    </source>
</evidence>
<evidence type="ECO:0000256" key="19">
    <source>
        <dbReference type="HAMAP-Rule" id="MF_01283"/>
    </source>
</evidence>
<dbReference type="STRING" id="565034.BHWA1_02028"/>
<feature type="binding site" evidence="19">
    <location>
        <position position="269"/>
    </location>
    <ligand>
        <name>Zn(2+)</name>
        <dbReference type="ChEBI" id="CHEBI:29105"/>
        <note>catalytic</note>
    </ligand>
</feature>
<dbReference type="GO" id="GO:0030145">
    <property type="term" value="F:manganese ion binding"/>
    <property type="evidence" value="ECO:0007669"/>
    <property type="project" value="UniProtKB-UniRule"/>
</dbReference>
<evidence type="ECO:0000256" key="16">
    <source>
        <dbReference type="ARBA" id="ARBA00023239"/>
    </source>
</evidence>
<dbReference type="Pfam" id="PF00925">
    <property type="entry name" value="GTP_cyclohydro2"/>
    <property type="match status" value="1"/>
</dbReference>
<evidence type="ECO:0000256" key="12">
    <source>
        <dbReference type="ARBA" id="ARBA00022833"/>
    </source>
</evidence>
<evidence type="ECO:0000256" key="14">
    <source>
        <dbReference type="ARBA" id="ARBA00023134"/>
    </source>
</evidence>
<feature type="binding site" evidence="19">
    <location>
        <position position="30"/>
    </location>
    <ligand>
        <name>Mg(2+)</name>
        <dbReference type="ChEBI" id="CHEBI:18420"/>
        <label>2</label>
    </ligand>
</feature>
<dbReference type="AlphaFoldDB" id="A0A3B6VCJ9"/>
<evidence type="ECO:0000256" key="8">
    <source>
        <dbReference type="ARBA" id="ARBA00022619"/>
    </source>
</evidence>
<evidence type="ECO:0000256" key="3">
    <source>
        <dbReference type="ARBA" id="ARBA00002284"/>
    </source>
</evidence>
<evidence type="ECO:0000256" key="18">
    <source>
        <dbReference type="ARBA" id="ARBA00049295"/>
    </source>
</evidence>
<dbReference type="GO" id="GO:0005829">
    <property type="term" value="C:cytosol"/>
    <property type="evidence" value="ECO:0007669"/>
    <property type="project" value="TreeGrafter"/>
</dbReference>
<dbReference type="HAMAP" id="MF_00179">
    <property type="entry name" value="RibA"/>
    <property type="match status" value="1"/>
</dbReference>
<dbReference type="EMBL" id="CP001357">
    <property type="protein sequence ID" value="ACN84487.1"/>
    <property type="molecule type" value="Genomic_DNA"/>
</dbReference>
<comment type="similarity">
    <text evidence="7 19">In the C-terminal section; belongs to the GTP cyclohydrolase II family.</text>
</comment>
<feature type="binding site" evidence="19">
    <location>
        <position position="34"/>
    </location>
    <ligand>
        <name>D-ribulose 5-phosphate</name>
        <dbReference type="ChEBI" id="CHEBI:58121"/>
    </ligand>
</feature>
<dbReference type="GO" id="GO:0003935">
    <property type="term" value="F:GTP cyclohydrolase II activity"/>
    <property type="evidence" value="ECO:0007669"/>
    <property type="project" value="UniProtKB-UniRule"/>
</dbReference>
<dbReference type="NCBIfam" id="NF006803">
    <property type="entry name" value="PRK09311.1"/>
    <property type="match status" value="1"/>
</dbReference>